<dbReference type="EMBL" id="JANVFU010000005">
    <property type="protein sequence ID" value="KAJ3745280.1"/>
    <property type="molecule type" value="Genomic_DNA"/>
</dbReference>
<keyword evidence="6" id="KW-1185">Reference proteome</keyword>
<feature type="transmembrane region" description="Helical" evidence="3">
    <location>
        <begin position="292"/>
        <end position="313"/>
    </location>
</feature>
<evidence type="ECO:0000313" key="6">
    <source>
        <dbReference type="Proteomes" id="UP001142393"/>
    </source>
</evidence>
<evidence type="ECO:0000256" key="2">
    <source>
        <dbReference type="SAM" id="MobiDB-lite"/>
    </source>
</evidence>
<dbReference type="Gene3D" id="3.40.50.1820">
    <property type="entry name" value="alpha/beta hydrolase"/>
    <property type="match status" value="1"/>
</dbReference>
<name>A0A9W8P1Q6_9AGAR</name>
<dbReference type="PANTHER" id="PTHR12482">
    <property type="entry name" value="LIPASE ROG1-RELATED-RELATED"/>
    <property type="match status" value="1"/>
</dbReference>
<dbReference type="Proteomes" id="UP001142393">
    <property type="component" value="Unassembled WGS sequence"/>
</dbReference>
<gene>
    <name evidence="5" type="ORF">DFH05DRAFT_1487265</name>
</gene>
<accession>A0A9W8P1Q6</accession>
<evidence type="ECO:0000259" key="4">
    <source>
        <dbReference type="Pfam" id="PF05057"/>
    </source>
</evidence>
<feature type="domain" description="DUF676" evidence="4">
    <location>
        <begin position="3"/>
        <end position="227"/>
    </location>
</feature>
<dbReference type="PANTHER" id="PTHR12482:SF62">
    <property type="entry name" value="LIPASE ROG1-RELATED"/>
    <property type="match status" value="1"/>
</dbReference>
<organism evidence="5 6">
    <name type="scientific">Lentinula detonsa</name>
    <dbReference type="NCBI Taxonomy" id="2804962"/>
    <lineage>
        <taxon>Eukaryota</taxon>
        <taxon>Fungi</taxon>
        <taxon>Dikarya</taxon>
        <taxon>Basidiomycota</taxon>
        <taxon>Agaricomycotina</taxon>
        <taxon>Agaricomycetes</taxon>
        <taxon>Agaricomycetidae</taxon>
        <taxon>Agaricales</taxon>
        <taxon>Marasmiineae</taxon>
        <taxon>Omphalotaceae</taxon>
        <taxon>Lentinula</taxon>
    </lineage>
</organism>
<dbReference type="SUPFAM" id="SSF53474">
    <property type="entry name" value="alpha/beta-Hydrolases"/>
    <property type="match status" value="1"/>
</dbReference>
<feature type="region of interest" description="Disordered" evidence="2">
    <location>
        <begin position="359"/>
        <end position="416"/>
    </location>
</feature>
<comment type="similarity">
    <text evidence="1">Belongs to the putative lipase ROG1 family.</text>
</comment>
<dbReference type="InterPro" id="IPR044294">
    <property type="entry name" value="Lipase-like"/>
</dbReference>
<keyword evidence="3" id="KW-1133">Transmembrane helix</keyword>
<proteinExistence type="inferred from homology"/>
<evidence type="ECO:0000256" key="1">
    <source>
        <dbReference type="ARBA" id="ARBA00007920"/>
    </source>
</evidence>
<sequence>MKSKAVHLLVLTHGMWGHPGHLAEMTRIVNEMHGQLDTNDKEELHVLLPQANREEGTYDGIDWCAERVVDEILSEVDAIQKQHDKRVTKFSITGYSLGGLVARYIVGILAQKGYLVSDDDDDDSQSSSSNLPSYRMKPMNFSTIATPHLGLIRYSTLFSSLAHRLGPKLLSRTGEQFYLQDRNTTTGRPLLDMMSDPDLPFYRSLTMFKRVRVFANAVNDLTVPYVTAAMEEEDPFVDWEEKGLKVEYHPRYRPLITSYTLSSSTAHKSKTRHSKALIPLPPFLVKPFPFNIVVYALLPFLVPLAFVLVFVRFTRATGRSRLRITQLEKRFAEGQSLSLMQALSDLERQVERRIEDAVVDAIDDPVGDSTATNTNSPGTSTPSDTERMSSSPSPSPPPSSTYKSSPNKESSKNAPLLTPLQRTICARLNTLPGLKKEVAFIDEFVDGEEEHISSPNPTSQSTKRSKKTKAKLIPIRNSHAPIVSRDVRNFEHHRIGEGVLRCWAEGLVM</sequence>
<comment type="caution">
    <text evidence="5">The sequence shown here is derived from an EMBL/GenBank/DDBJ whole genome shotgun (WGS) entry which is preliminary data.</text>
</comment>
<keyword evidence="3" id="KW-0472">Membrane</keyword>
<reference evidence="5 6" key="1">
    <citation type="journal article" date="2023" name="Proc. Natl. Acad. Sci. U.S.A.">
        <title>A global phylogenomic analysis of the shiitake genus Lentinula.</title>
        <authorList>
            <person name="Sierra-Patev S."/>
            <person name="Min B."/>
            <person name="Naranjo-Ortiz M."/>
            <person name="Looney B."/>
            <person name="Konkel Z."/>
            <person name="Slot J.C."/>
            <person name="Sakamoto Y."/>
            <person name="Steenwyk J.L."/>
            <person name="Rokas A."/>
            <person name="Carro J."/>
            <person name="Camarero S."/>
            <person name="Ferreira P."/>
            <person name="Molpeceres G."/>
            <person name="Ruiz-Duenas F.J."/>
            <person name="Serrano A."/>
            <person name="Henrissat B."/>
            <person name="Drula E."/>
            <person name="Hughes K.W."/>
            <person name="Mata J.L."/>
            <person name="Ishikawa N.K."/>
            <person name="Vargas-Isla R."/>
            <person name="Ushijima S."/>
            <person name="Smith C.A."/>
            <person name="Donoghue J."/>
            <person name="Ahrendt S."/>
            <person name="Andreopoulos W."/>
            <person name="He G."/>
            <person name="LaButti K."/>
            <person name="Lipzen A."/>
            <person name="Ng V."/>
            <person name="Riley R."/>
            <person name="Sandor L."/>
            <person name="Barry K."/>
            <person name="Martinez A.T."/>
            <person name="Xiao Y."/>
            <person name="Gibbons J.G."/>
            <person name="Terashima K."/>
            <person name="Grigoriev I.V."/>
            <person name="Hibbett D."/>
        </authorList>
    </citation>
    <scope>NUCLEOTIDE SEQUENCE [LARGE SCALE GENOMIC DNA]</scope>
    <source>
        <strain evidence="5 6">TFB7810</strain>
    </source>
</reference>
<dbReference type="Pfam" id="PF05057">
    <property type="entry name" value="DUF676"/>
    <property type="match status" value="1"/>
</dbReference>
<evidence type="ECO:0000313" key="5">
    <source>
        <dbReference type="EMBL" id="KAJ3745280.1"/>
    </source>
</evidence>
<evidence type="ECO:0000256" key="3">
    <source>
        <dbReference type="SAM" id="Phobius"/>
    </source>
</evidence>
<keyword evidence="3" id="KW-0812">Transmembrane</keyword>
<feature type="compositionally biased region" description="Low complexity" evidence="2">
    <location>
        <begin position="369"/>
        <end position="383"/>
    </location>
</feature>
<feature type="region of interest" description="Disordered" evidence="2">
    <location>
        <begin position="448"/>
        <end position="471"/>
    </location>
</feature>
<dbReference type="AlphaFoldDB" id="A0A9W8P1Q6"/>
<protein>
    <submittedName>
        <fullName evidence="5">Serine esterase-domain-containing protein</fullName>
    </submittedName>
</protein>
<dbReference type="InterPro" id="IPR029058">
    <property type="entry name" value="AB_hydrolase_fold"/>
</dbReference>
<dbReference type="InterPro" id="IPR007751">
    <property type="entry name" value="DUF676_lipase-like"/>
</dbReference>